<protein>
    <submittedName>
        <fullName evidence="1">Uncharacterized protein</fullName>
    </submittedName>
</protein>
<sequence>MEEIQQYCGTKLSHLSEIDPVTEQLFTEIAHSLFHDGITLIKIGFLLPLAKHTIVRNPDKKEFVPEQDSNRSGETTIIIKSGEAVIIVPLFRREK</sequence>
<comment type="caution">
    <text evidence="1">The sequence shown here is derived from an EMBL/GenBank/DDBJ whole genome shotgun (WGS) entry which is preliminary data.</text>
</comment>
<dbReference type="EMBL" id="BPLQ01015487">
    <property type="protein sequence ID" value="GIY88378.1"/>
    <property type="molecule type" value="Genomic_DNA"/>
</dbReference>
<proteinExistence type="predicted"/>
<accession>A0AAV4X161</accession>
<evidence type="ECO:0000313" key="2">
    <source>
        <dbReference type="Proteomes" id="UP001054837"/>
    </source>
</evidence>
<reference evidence="1 2" key="1">
    <citation type="submission" date="2021-06" db="EMBL/GenBank/DDBJ databases">
        <title>Caerostris darwini draft genome.</title>
        <authorList>
            <person name="Kono N."/>
            <person name="Arakawa K."/>
        </authorList>
    </citation>
    <scope>NUCLEOTIDE SEQUENCE [LARGE SCALE GENOMIC DNA]</scope>
</reference>
<dbReference type="Proteomes" id="UP001054837">
    <property type="component" value="Unassembled WGS sequence"/>
</dbReference>
<evidence type="ECO:0000313" key="1">
    <source>
        <dbReference type="EMBL" id="GIY88378.1"/>
    </source>
</evidence>
<name>A0AAV4X161_9ARAC</name>
<keyword evidence="2" id="KW-1185">Reference proteome</keyword>
<organism evidence="1 2">
    <name type="scientific">Caerostris darwini</name>
    <dbReference type="NCBI Taxonomy" id="1538125"/>
    <lineage>
        <taxon>Eukaryota</taxon>
        <taxon>Metazoa</taxon>
        <taxon>Ecdysozoa</taxon>
        <taxon>Arthropoda</taxon>
        <taxon>Chelicerata</taxon>
        <taxon>Arachnida</taxon>
        <taxon>Araneae</taxon>
        <taxon>Araneomorphae</taxon>
        <taxon>Entelegynae</taxon>
        <taxon>Araneoidea</taxon>
        <taxon>Araneidae</taxon>
        <taxon>Caerostris</taxon>
    </lineage>
</organism>
<dbReference type="AlphaFoldDB" id="A0AAV4X161"/>
<gene>
    <name evidence="1" type="ORF">CDAR_403091</name>
</gene>